<dbReference type="PROSITE" id="PS00108">
    <property type="entry name" value="PROTEIN_KINASE_ST"/>
    <property type="match status" value="1"/>
</dbReference>
<dbReference type="InterPro" id="IPR057764">
    <property type="entry name" value="Ubiquitin_PRKD1-3_N"/>
</dbReference>
<dbReference type="InterPro" id="IPR015727">
    <property type="entry name" value="Protein_Kinase_C_mu-related"/>
</dbReference>
<dbReference type="PROSITE" id="PS00479">
    <property type="entry name" value="ZF_DAG_PE_1"/>
    <property type="match status" value="2"/>
</dbReference>
<evidence type="ECO:0000256" key="16">
    <source>
        <dbReference type="ARBA" id="ARBA00022840"/>
    </source>
</evidence>
<dbReference type="InterPro" id="IPR000719">
    <property type="entry name" value="Prot_kinase_dom"/>
</dbReference>
<dbReference type="PROSITE" id="PS50003">
    <property type="entry name" value="PH_DOMAIN"/>
    <property type="match status" value="1"/>
</dbReference>
<dbReference type="SMART" id="SM00220">
    <property type="entry name" value="S_TKc"/>
    <property type="match status" value="1"/>
</dbReference>
<evidence type="ECO:0000256" key="22">
    <source>
        <dbReference type="PROSITE-ProRule" id="PRU10141"/>
    </source>
</evidence>
<evidence type="ECO:0000256" key="1">
    <source>
        <dbReference type="ARBA" id="ARBA00001946"/>
    </source>
</evidence>
<dbReference type="SUPFAM" id="SSF50729">
    <property type="entry name" value="PH domain-like"/>
    <property type="match status" value="1"/>
</dbReference>
<evidence type="ECO:0000256" key="17">
    <source>
        <dbReference type="ARBA" id="ARBA00022842"/>
    </source>
</evidence>
<dbReference type="PROSITE" id="PS00107">
    <property type="entry name" value="PROTEIN_KINASE_ATP"/>
    <property type="match status" value="1"/>
</dbReference>
<dbReference type="Pfam" id="PF00069">
    <property type="entry name" value="Pkinase"/>
    <property type="match status" value="1"/>
</dbReference>
<feature type="compositionally biased region" description="Low complexity" evidence="23">
    <location>
        <begin position="169"/>
        <end position="182"/>
    </location>
</feature>
<feature type="region of interest" description="Disordered" evidence="23">
    <location>
        <begin position="255"/>
        <end position="326"/>
    </location>
</feature>
<protein>
    <recommendedName>
        <fullName evidence="5">protein kinase C</fullName>
        <ecNumber evidence="5">2.7.11.13</ecNumber>
    </recommendedName>
</protein>
<comment type="subcellular location">
    <subcellularLocation>
        <location evidence="3">Cytoplasm</location>
    </subcellularLocation>
    <subcellularLocation>
        <location evidence="2">Membrane</location>
    </subcellularLocation>
</comment>
<dbReference type="CDD" id="cd01239">
    <property type="entry name" value="PH_PKD"/>
    <property type="match status" value="1"/>
</dbReference>
<dbReference type="PIRSF" id="PIRSF000552">
    <property type="entry name" value="PKC_mu_nu_D2"/>
    <property type="match status" value="1"/>
</dbReference>
<keyword evidence="10" id="KW-0479">Metal-binding</keyword>
<organism evidence="27 28">
    <name type="scientific">Eufriesea mexicana</name>
    <dbReference type="NCBI Taxonomy" id="516756"/>
    <lineage>
        <taxon>Eukaryota</taxon>
        <taxon>Metazoa</taxon>
        <taxon>Ecdysozoa</taxon>
        <taxon>Arthropoda</taxon>
        <taxon>Hexapoda</taxon>
        <taxon>Insecta</taxon>
        <taxon>Pterygota</taxon>
        <taxon>Neoptera</taxon>
        <taxon>Endopterygota</taxon>
        <taxon>Hymenoptera</taxon>
        <taxon>Apocrita</taxon>
        <taxon>Aculeata</taxon>
        <taxon>Apoidea</taxon>
        <taxon>Anthophila</taxon>
        <taxon>Apidae</taxon>
        <taxon>Eufriesea</taxon>
    </lineage>
</organism>
<dbReference type="CDD" id="cd20795">
    <property type="entry name" value="C1_PKD_rpt1"/>
    <property type="match status" value="1"/>
</dbReference>
<keyword evidence="13" id="KW-0863">Zinc-finger</keyword>
<evidence type="ECO:0000259" key="25">
    <source>
        <dbReference type="PROSITE" id="PS50011"/>
    </source>
</evidence>
<evidence type="ECO:0000256" key="10">
    <source>
        <dbReference type="ARBA" id="ARBA00022723"/>
    </source>
</evidence>
<dbReference type="CDD" id="cd14082">
    <property type="entry name" value="STKc_PKD"/>
    <property type="match status" value="1"/>
</dbReference>
<dbReference type="GO" id="GO:0005829">
    <property type="term" value="C:cytosol"/>
    <property type="evidence" value="ECO:0007669"/>
    <property type="project" value="TreeGrafter"/>
</dbReference>
<sequence>MEGPEVTFLFQFGLTRDTVTVESSALTLKTLKEFACDFINTKCPEHGLNHLFERLLLFKHDYNSTNILQLITNATEVVDETLVEIVLTAQVPNEEIPIRPHALIVHSYKVPTFCDFCGEMLFGLVRQGLKCEGCGMNYHKRCVIKIPNNCSHDASQRRRSSAMLNVPRSPSQGSTSSLTSISDDNHSTNNTPNAIWIERELATRIKIPHTFVVHTYTRPTVCGYCKKLLRGLFKQGLQCKDCQYNAHKKCIEKIPKDCTGENPRDNTGNEYPDSGVGSEPEGKCDGRNEEADGDSDAESPSPPQHSSFTVDETKTSDDCSSTPSNNIPLMRIVQSVKHTKRRGSKVLKEGWMVHFTSRDSMRKKHYWRLDTKAITLFQSENSSKYYKEIPLVEILSIESAETSRSHTMHCFELKTANIDYYVGEDPSYGDNCSQVPPPESGIGAHIARSWETGIRQALMPVTTISINQEQSTEPEENITDMSQLYEIFPDEVLGSGQFGTVYGGIHRKSGRAVAIKVIDKLRFPTKQEAQLKNEVAILQNLSHSGVVNLERMFETPERIFVVMEKLKGDMLEMILSSERGRLSERVTKFLITQILIALKHLHSKNIVHCDLKPENVLLSSDSEFTQVKLCDFGFARIIGEKSFRRSVVGTPAYLAPEVLRNKGYNRSLDMWSVGVIIYVSLSGTFPFNEEEDINEQIQNAAFMYPPIPWQEISSDAIDLINNLLQVKQRKRYTVDKSLQHVWLQDYQTWCDLRELEAKVGYRYLTHESDDARWLAYSNQRT</sequence>
<keyword evidence="6" id="KW-0963">Cytoplasm</keyword>
<dbReference type="Pfam" id="PF00169">
    <property type="entry name" value="PH"/>
    <property type="match status" value="1"/>
</dbReference>
<evidence type="ECO:0000256" key="3">
    <source>
        <dbReference type="ARBA" id="ARBA00004496"/>
    </source>
</evidence>
<feature type="compositionally biased region" description="Basic and acidic residues" evidence="23">
    <location>
        <begin position="280"/>
        <end position="290"/>
    </location>
</feature>
<evidence type="ECO:0000256" key="19">
    <source>
        <dbReference type="ARBA" id="ARBA00047272"/>
    </source>
</evidence>
<dbReference type="FunFam" id="3.30.60.20:FF:000021">
    <property type="entry name" value="Serine/threonine-protein kinase"/>
    <property type="match status" value="1"/>
</dbReference>
<comment type="catalytic activity">
    <reaction evidence="19">
        <text>L-threonyl-[protein] + ATP = O-phospho-L-threonyl-[protein] + ADP + H(+)</text>
        <dbReference type="Rhea" id="RHEA:46608"/>
        <dbReference type="Rhea" id="RHEA-COMP:11060"/>
        <dbReference type="Rhea" id="RHEA-COMP:11605"/>
        <dbReference type="ChEBI" id="CHEBI:15378"/>
        <dbReference type="ChEBI" id="CHEBI:30013"/>
        <dbReference type="ChEBI" id="CHEBI:30616"/>
        <dbReference type="ChEBI" id="CHEBI:61977"/>
        <dbReference type="ChEBI" id="CHEBI:456216"/>
        <dbReference type="EC" id="2.7.11.13"/>
    </reaction>
</comment>
<keyword evidence="11" id="KW-0677">Repeat</keyword>
<proteinExistence type="inferred from homology"/>
<keyword evidence="28" id="KW-1185">Reference proteome</keyword>
<dbReference type="SMART" id="SM00109">
    <property type="entry name" value="C1"/>
    <property type="match status" value="2"/>
</dbReference>
<dbReference type="PANTHER" id="PTHR22968:SF24">
    <property type="entry name" value="SERINE_THREONINE-PROTEIN KINASE"/>
    <property type="match status" value="1"/>
</dbReference>
<dbReference type="EC" id="2.7.11.13" evidence="5"/>
<dbReference type="FunFam" id="3.30.200.20:FF:000137">
    <property type="entry name" value="Serine/threonine-protein kinase"/>
    <property type="match status" value="1"/>
</dbReference>
<evidence type="ECO:0000256" key="6">
    <source>
        <dbReference type="ARBA" id="ARBA00022490"/>
    </source>
</evidence>
<evidence type="ECO:0000256" key="4">
    <source>
        <dbReference type="ARBA" id="ARBA00008582"/>
    </source>
</evidence>
<dbReference type="GO" id="GO:0035556">
    <property type="term" value="P:intracellular signal transduction"/>
    <property type="evidence" value="ECO:0007669"/>
    <property type="project" value="TreeGrafter"/>
</dbReference>
<dbReference type="AlphaFoldDB" id="A0A310SWG2"/>
<feature type="domain" description="Phorbol-ester/DAG-type" evidence="26">
    <location>
        <begin position="208"/>
        <end position="258"/>
    </location>
</feature>
<evidence type="ECO:0000256" key="2">
    <source>
        <dbReference type="ARBA" id="ARBA00004370"/>
    </source>
</evidence>
<comment type="similarity">
    <text evidence="4">Belongs to the protein kinase superfamily. CAMK Ser/Thr protein kinase family. PKD subfamily.</text>
</comment>
<keyword evidence="12 21" id="KW-0547">Nucleotide-binding</keyword>
<feature type="active site" description="Proton acceptor" evidence="20">
    <location>
        <position position="610"/>
    </location>
</feature>
<dbReference type="OrthoDB" id="10252171at2759"/>
<feature type="domain" description="PH" evidence="24">
    <location>
        <begin position="345"/>
        <end position="459"/>
    </location>
</feature>
<dbReference type="Gene3D" id="2.30.29.30">
    <property type="entry name" value="Pleckstrin-homology domain (PH domain)/Phosphotyrosine-binding domain (PTB)"/>
    <property type="match status" value="1"/>
</dbReference>
<keyword evidence="8" id="KW-0597">Phosphoprotein</keyword>
<evidence type="ECO:0000256" key="13">
    <source>
        <dbReference type="ARBA" id="ARBA00022771"/>
    </source>
</evidence>
<dbReference type="InterPro" id="IPR020454">
    <property type="entry name" value="DAG/PE-bd"/>
</dbReference>
<keyword evidence="16 21" id="KW-0067">ATP-binding</keyword>
<keyword evidence="15" id="KW-0862">Zinc</keyword>
<evidence type="ECO:0000256" key="14">
    <source>
        <dbReference type="ARBA" id="ARBA00022777"/>
    </source>
</evidence>
<evidence type="ECO:0000313" key="28">
    <source>
        <dbReference type="Proteomes" id="UP000250275"/>
    </source>
</evidence>
<dbReference type="PANTHER" id="PTHR22968">
    <property type="entry name" value="PROTEIN KINASE C, MU"/>
    <property type="match status" value="1"/>
</dbReference>
<dbReference type="InterPro" id="IPR011993">
    <property type="entry name" value="PH-like_dom_sf"/>
</dbReference>
<keyword evidence="18" id="KW-0472">Membrane</keyword>
<dbReference type="Pfam" id="PF25525">
    <property type="entry name" value="Ubiquitin_PRKD1_N"/>
    <property type="match status" value="1"/>
</dbReference>
<dbReference type="Gene3D" id="1.10.510.10">
    <property type="entry name" value="Transferase(Phosphotransferase) domain 1"/>
    <property type="match status" value="1"/>
</dbReference>
<evidence type="ECO:0000256" key="9">
    <source>
        <dbReference type="ARBA" id="ARBA00022679"/>
    </source>
</evidence>
<dbReference type="InterPro" id="IPR002219">
    <property type="entry name" value="PKC_DAG/PE"/>
</dbReference>
<evidence type="ECO:0000256" key="5">
    <source>
        <dbReference type="ARBA" id="ARBA00012429"/>
    </source>
</evidence>
<evidence type="ECO:0000313" key="27">
    <source>
        <dbReference type="EMBL" id="OAD62173.1"/>
    </source>
</evidence>
<evidence type="ECO:0000256" key="7">
    <source>
        <dbReference type="ARBA" id="ARBA00022527"/>
    </source>
</evidence>
<comment type="cofactor">
    <cofactor evidence="1">
        <name>Mg(2+)</name>
        <dbReference type="ChEBI" id="CHEBI:18420"/>
    </cofactor>
</comment>
<dbReference type="GO" id="GO:0007200">
    <property type="term" value="P:phospholipase C-activating G protein-coupled receptor signaling pathway"/>
    <property type="evidence" value="ECO:0007669"/>
    <property type="project" value="TreeGrafter"/>
</dbReference>
<feature type="binding site" evidence="21 22">
    <location>
        <position position="516"/>
    </location>
    <ligand>
        <name>ATP</name>
        <dbReference type="ChEBI" id="CHEBI:30616"/>
    </ligand>
</feature>
<evidence type="ECO:0000256" key="15">
    <source>
        <dbReference type="ARBA" id="ARBA00022833"/>
    </source>
</evidence>
<dbReference type="PRINTS" id="PR00008">
    <property type="entry name" value="DAGPEDOMAIN"/>
</dbReference>
<dbReference type="GO" id="GO:0016020">
    <property type="term" value="C:membrane"/>
    <property type="evidence" value="ECO:0007669"/>
    <property type="project" value="UniProtKB-SubCell"/>
</dbReference>
<dbReference type="FunFam" id="1.10.510.10:FF:000151">
    <property type="entry name" value="Serine/threonine-protein kinase"/>
    <property type="match status" value="1"/>
</dbReference>
<dbReference type="InterPro" id="IPR008271">
    <property type="entry name" value="Ser/Thr_kinase_AS"/>
</dbReference>
<keyword evidence="7" id="KW-0723">Serine/threonine-protein kinase</keyword>
<keyword evidence="14 27" id="KW-0418">Kinase</keyword>
<feature type="compositionally biased region" description="Basic and acidic residues" evidence="23">
    <location>
        <begin position="255"/>
        <end position="264"/>
    </location>
</feature>
<accession>A0A310SWG2</accession>
<dbReference type="Proteomes" id="UP000250275">
    <property type="component" value="Unassembled WGS sequence"/>
</dbReference>
<feature type="region of interest" description="Disordered" evidence="23">
    <location>
        <begin position="157"/>
        <end position="190"/>
    </location>
</feature>
<evidence type="ECO:0000259" key="24">
    <source>
        <dbReference type="PROSITE" id="PS50003"/>
    </source>
</evidence>
<dbReference type="EMBL" id="KQ759883">
    <property type="protein sequence ID" value="OAD62173.1"/>
    <property type="molecule type" value="Genomic_DNA"/>
</dbReference>
<dbReference type="GO" id="GO:0005524">
    <property type="term" value="F:ATP binding"/>
    <property type="evidence" value="ECO:0007669"/>
    <property type="project" value="UniProtKB-UniRule"/>
</dbReference>
<name>A0A310SWG2_9HYME</name>
<dbReference type="CDD" id="cd20796">
    <property type="entry name" value="C1_PKD_rpt2"/>
    <property type="match status" value="1"/>
</dbReference>
<evidence type="ECO:0000256" key="21">
    <source>
        <dbReference type="PIRSR" id="PIRSR000552-2"/>
    </source>
</evidence>
<dbReference type="Gene3D" id="3.30.60.20">
    <property type="match status" value="2"/>
</dbReference>
<dbReference type="SUPFAM" id="SSF57889">
    <property type="entry name" value="Cysteine-rich domain"/>
    <property type="match status" value="2"/>
</dbReference>
<evidence type="ECO:0000256" key="18">
    <source>
        <dbReference type="ARBA" id="ARBA00023136"/>
    </source>
</evidence>
<dbReference type="GO" id="GO:0008270">
    <property type="term" value="F:zinc ion binding"/>
    <property type="evidence" value="ECO:0007669"/>
    <property type="project" value="UniProtKB-KW"/>
</dbReference>
<evidence type="ECO:0000256" key="11">
    <source>
        <dbReference type="ARBA" id="ARBA00022737"/>
    </source>
</evidence>
<dbReference type="InterPro" id="IPR001849">
    <property type="entry name" value="PH_domain"/>
</dbReference>
<feature type="domain" description="Phorbol-ester/DAG-type" evidence="26">
    <location>
        <begin position="100"/>
        <end position="150"/>
    </location>
</feature>
<evidence type="ECO:0000259" key="26">
    <source>
        <dbReference type="PROSITE" id="PS50081"/>
    </source>
</evidence>
<evidence type="ECO:0000256" key="8">
    <source>
        <dbReference type="ARBA" id="ARBA00022553"/>
    </source>
</evidence>
<dbReference type="PROSITE" id="PS50081">
    <property type="entry name" value="ZF_DAG_PE_2"/>
    <property type="match status" value="2"/>
</dbReference>
<dbReference type="Pfam" id="PF00130">
    <property type="entry name" value="C1_1"/>
    <property type="match status" value="2"/>
</dbReference>
<evidence type="ECO:0000256" key="12">
    <source>
        <dbReference type="ARBA" id="ARBA00022741"/>
    </source>
</evidence>
<evidence type="ECO:0000256" key="23">
    <source>
        <dbReference type="SAM" id="MobiDB-lite"/>
    </source>
</evidence>
<keyword evidence="17" id="KW-0460">Magnesium</keyword>
<dbReference type="InterPro" id="IPR017441">
    <property type="entry name" value="Protein_kinase_ATP_BS"/>
</dbReference>
<dbReference type="InterPro" id="IPR046349">
    <property type="entry name" value="C1-like_sf"/>
</dbReference>
<gene>
    <name evidence="27" type="ORF">WN48_07427</name>
</gene>
<dbReference type="PROSITE" id="PS50011">
    <property type="entry name" value="PROTEIN_KINASE_DOM"/>
    <property type="match status" value="1"/>
</dbReference>
<feature type="domain" description="Protein kinase" evidence="25">
    <location>
        <begin position="487"/>
        <end position="743"/>
    </location>
</feature>
<feature type="binding site" evidence="21">
    <location>
        <begin position="493"/>
        <end position="501"/>
    </location>
    <ligand>
        <name>ATP</name>
        <dbReference type="ChEBI" id="CHEBI:30616"/>
    </ligand>
</feature>
<reference evidence="27 28" key="1">
    <citation type="submission" date="2015-07" db="EMBL/GenBank/DDBJ databases">
        <title>The genome of Eufriesea mexicana.</title>
        <authorList>
            <person name="Pan H."/>
            <person name="Kapheim K."/>
        </authorList>
    </citation>
    <scope>NUCLEOTIDE SEQUENCE [LARGE SCALE GENOMIC DNA]</scope>
    <source>
        <strain evidence="27">0111107269</strain>
        <tissue evidence="27">Whole body</tissue>
    </source>
</reference>
<keyword evidence="9" id="KW-0808">Transferase</keyword>
<dbReference type="SUPFAM" id="SSF56112">
    <property type="entry name" value="Protein kinase-like (PK-like)"/>
    <property type="match status" value="1"/>
</dbReference>
<dbReference type="SMART" id="SM00233">
    <property type="entry name" value="PH"/>
    <property type="match status" value="1"/>
</dbReference>
<evidence type="ECO:0000256" key="20">
    <source>
        <dbReference type="PIRSR" id="PIRSR000552-1"/>
    </source>
</evidence>
<dbReference type="GO" id="GO:0004697">
    <property type="term" value="F:diacylglycerol-dependent serine/threonine kinase activity"/>
    <property type="evidence" value="ECO:0007669"/>
    <property type="project" value="UniProtKB-EC"/>
</dbReference>
<dbReference type="InterPro" id="IPR011009">
    <property type="entry name" value="Kinase-like_dom_sf"/>
</dbReference>